<dbReference type="CDD" id="cd00637">
    <property type="entry name" value="7tm_classA_rhodopsin-like"/>
    <property type="match status" value="1"/>
</dbReference>
<evidence type="ECO:0000259" key="9">
    <source>
        <dbReference type="PROSITE" id="PS50262"/>
    </source>
</evidence>
<feature type="transmembrane region" description="Helical" evidence="8">
    <location>
        <begin position="40"/>
        <end position="60"/>
    </location>
</feature>
<dbReference type="PANTHER" id="PTHR45695:SF37">
    <property type="entry name" value="FREE FATTY ACID RECEPTOR 4-LIKE"/>
    <property type="match status" value="1"/>
</dbReference>
<dbReference type="SUPFAM" id="SSF81321">
    <property type="entry name" value="Family A G protein-coupled receptor-like"/>
    <property type="match status" value="1"/>
</dbReference>
<dbReference type="InterPro" id="IPR000276">
    <property type="entry name" value="GPCR_Rhodpsn"/>
</dbReference>
<feature type="transmembrane region" description="Helical" evidence="8">
    <location>
        <begin position="72"/>
        <end position="96"/>
    </location>
</feature>
<evidence type="ECO:0000256" key="1">
    <source>
        <dbReference type="ARBA" id="ARBA00004141"/>
    </source>
</evidence>
<accession>A0A6P7Y6Z9</accession>
<keyword evidence="3 8" id="KW-1133">Transmembrane helix</keyword>
<feature type="transmembrane region" description="Helical" evidence="8">
    <location>
        <begin position="108"/>
        <end position="127"/>
    </location>
</feature>
<sequence>MGAALANSPQAMAMANWTFFTFFSDFKGGDSVAFTVLETVVLSLVFLFSLLANVFAILLLSRKKRLVNANCFVLNLFCADLLFISMIPFILTTRWTQAWVLGEFLCHLLFYVMWLSGSASIISLAAVSLERMVCIMKLHQAASWNAKVVVGGLVAIWGYSALTGLPLALFFKVITQPVNGQITKATRKNLSVSAAYCENHQLRVSQQDFKLFRTLLALMISFFVMWSPIAIAVLLIMVRNIKKNFDIPSSLFFWIVTFTCSNSALNPVLYDVHQFKDEWKNVLCCFSSKRTDSTETIEKQNDNKRPNSSGMGK</sequence>
<evidence type="ECO:0000256" key="3">
    <source>
        <dbReference type="ARBA" id="ARBA00022989"/>
    </source>
</evidence>
<dbReference type="PROSITE" id="PS50262">
    <property type="entry name" value="G_PROTEIN_RECEP_F1_2"/>
    <property type="match status" value="1"/>
</dbReference>
<keyword evidence="4" id="KW-0297">G-protein coupled receptor</keyword>
<evidence type="ECO:0000256" key="7">
    <source>
        <dbReference type="ARBA" id="ARBA00023224"/>
    </source>
</evidence>
<dbReference type="GO" id="GO:0004930">
    <property type="term" value="F:G protein-coupled receptor activity"/>
    <property type="evidence" value="ECO:0007669"/>
    <property type="project" value="UniProtKB-KW"/>
</dbReference>
<name>A0A6P7Y6Z9_9AMPH</name>
<feature type="transmembrane region" description="Helical" evidence="8">
    <location>
        <begin position="148"/>
        <end position="171"/>
    </location>
</feature>
<protein>
    <submittedName>
        <fullName evidence="11">Free fatty acid receptor 4 isoform X2</fullName>
    </submittedName>
</protein>
<evidence type="ECO:0000313" key="10">
    <source>
        <dbReference type="Proteomes" id="UP000515156"/>
    </source>
</evidence>
<dbReference type="GeneID" id="115470112"/>
<keyword evidence="7" id="KW-0807">Transducer</keyword>
<feature type="transmembrane region" description="Helical" evidence="8">
    <location>
        <begin position="250"/>
        <end position="270"/>
    </location>
</feature>
<feature type="domain" description="G-protein coupled receptors family 1 profile" evidence="9">
    <location>
        <begin position="52"/>
        <end position="270"/>
    </location>
</feature>
<evidence type="ECO:0000256" key="5">
    <source>
        <dbReference type="ARBA" id="ARBA00023136"/>
    </source>
</evidence>
<dbReference type="Proteomes" id="UP000515156">
    <property type="component" value="Chromosome 5"/>
</dbReference>
<dbReference type="RefSeq" id="XP_030058895.1">
    <property type="nucleotide sequence ID" value="XM_030203035.1"/>
</dbReference>
<reference evidence="11" key="1">
    <citation type="submission" date="2025-08" db="UniProtKB">
        <authorList>
            <consortium name="RefSeq"/>
        </authorList>
    </citation>
    <scope>IDENTIFICATION</scope>
</reference>
<evidence type="ECO:0000256" key="6">
    <source>
        <dbReference type="ARBA" id="ARBA00023170"/>
    </source>
</evidence>
<feature type="transmembrane region" description="Helical" evidence="8">
    <location>
        <begin position="215"/>
        <end position="238"/>
    </location>
</feature>
<gene>
    <name evidence="11" type="primary">FFAR4</name>
</gene>
<evidence type="ECO:0000313" key="11">
    <source>
        <dbReference type="RefSeq" id="XP_030058895.1"/>
    </source>
</evidence>
<dbReference type="InterPro" id="IPR017452">
    <property type="entry name" value="GPCR_Rhodpsn_7TM"/>
</dbReference>
<organism evidence="10 11">
    <name type="scientific">Microcaecilia unicolor</name>
    <dbReference type="NCBI Taxonomy" id="1415580"/>
    <lineage>
        <taxon>Eukaryota</taxon>
        <taxon>Metazoa</taxon>
        <taxon>Chordata</taxon>
        <taxon>Craniata</taxon>
        <taxon>Vertebrata</taxon>
        <taxon>Euteleostomi</taxon>
        <taxon>Amphibia</taxon>
        <taxon>Gymnophiona</taxon>
        <taxon>Siphonopidae</taxon>
        <taxon>Microcaecilia</taxon>
    </lineage>
</organism>
<keyword evidence="5 8" id="KW-0472">Membrane</keyword>
<dbReference type="Gene3D" id="1.20.1070.10">
    <property type="entry name" value="Rhodopsin 7-helix transmembrane proteins"/>
    <property type="match status" value="2"/>
</dbReference>
<dbReference type="GO" id="GO:0005886">
    <property type="term" value="C:plasma membrane"/>
    <property type="evidence" value="ECO:0007669"/>
    <property type="project" value="TreeGrafter"/>
</dbReference>
<dbReference type="AlphaFoldDB" id="A0A6P7Y6Z9"/>
<dbReference type="PANTHER" id="PTHR45695">
    <property type="entry name" value="LEUCOKININ RECEPTOR-RELATED"/>
    <property type="match status" value="1"/>
</dbReference>
<evidence type="ECO:0000256" key="2">
    <source>
        <dbReference type="ARBA" id="ARBA00022692"/>
    </source>
</evidence>
<dbReference type="PRINTS" id="PR00237">
    <property type="entry name" value="GPCRRHODOPSN"/>
</dbReference>
<keyword evidence="2 8" id="KW-0812">Transmembrane</keyword>
<dbReference type="Pfam" id="PF00001">
    <property type="entry name" value="7tm_1"/>
    <property type="match status" value="2"/>
</dbReference>
<comment type="subcellular location">
    <subcellularLocation>
        <location evidence="1">Membrane</location>
        <topology evidence="1">Multi-pass membrane protein</topology>
    </subcellularLocation>
</comment>
<keyword evidence="10" id="KW-1185">Reference proteome</keyword>
<keyword evidence="6 11" id="KW-0675">Receptor</keyword>
<evidence type="ECO:0000256" key="4">
    <source>
        <dbReference type="ARBA" id="ARBA00023040"/>
    </source>
</evidence>
<dbReference type="CTD" id="338557"/>
<proteinExistence type="predicted"/>
<evidence type="ECO:0000256" key="8">
    <source>
        <dbReference type="SAM" id="Phobius"/>
    </source>
</evidence>